<dbReference type="Proteomes" id="UP000265140">
    <property type="component" value="Chromosome 17"/>
</dbReference>
<dbReference type="GO" id="GO:0004930">
    <property type="term" value="F:G protein-coupled receptor activity"/>
    <property type="evidence" value="ECO:0007669"/>
    <property type="project" value="UniProtKB-KW"/>
</dbReference>
<dbReference type="CDD" id="cd00637">
    <property type="entry name" value="7tm_classA_rhodopsin-like"/>
    <property type="match status" value="1"/>
</dbReference>
<keyword evidence="8" id="KW-0807">Transducer</keyword>
<dbReference type="KEGG" id="els:105017114"/>
<evidence type="ECO:0000256" key="6">
    <source>
        <dbReference type="ARBA" id="ARBA00023136"/>
    </source>
</evidence>
<keyword evidence="6 9" id="KW-0472">Membrane</keyword>
<feature type="transmembrane region" description="Helical" evidence="9">
    <location>
        <begin position="206"/>
        <end position="224"/>
    </location>
</feature>
<dbReference type="GeneID" id="105017114"/>
<name>A0AAY5L2A2_ESOLU</name>
<evidence type="ECO:0000313" key="12">
    <source>
        <dbReference type="Proteomes" id="UP000265140"/>
    </source>
</evidence>
<feature type="transmembrane region" description="Helical" evidence="9">
    <location>
        <begin position="136"/>
        <end position="158"/>
    </location>
</feature>
<keyword evidence="3 9" id="KW-0812">Transmembrane</keyword>
<evidence type="ECO:0000256" key="4">
    <source>
        <dbReference type="ARBA" id="ARBA00022989"/>
    </source>
</evidence>
<evidence type="ECO:0000256" key="8">
    <source>
        <dbReference type="ARBA" id="ARBA00023224"/>
    </source>
</evidence>
<organism evidence="11 12">
    <name type="scientific">Esox lucius</name>
    <name type="common">Northern pike</name>
    <dbReference type="NCBI Taxonomy" id="8010"/>
    <lineage>
        <taxon>Eukaryota</taxon>
        <taxon>Metazoa</taxon>
        <taxon>Chordata</taxon>
        <taxon>Craniata</taxon>
        <taxon>Vertebrata</taxon>
        <taxon>Euteleostomi</taxon>
        <taxon>Actinopterygii</taxon>
        <taxon>Neopterygii</taxon>
        <taxon>Teleostei</taxon>
        <taxon>Protacanthopterygii</taxon>
        <taxon>Esociformes</taxon>
        <taxon>Esocidae</taxon>
        <taxon>Esox</taxon>
    </lineage>
</organism>
<keyword evidence="5" id="KW-0297">G-protein coupled receptor</keyword>
<evidence type="ECO:0000256" key="5">
    <source>
        <dbReference type="ARBA" id="ARBA00023040"/>
    </source>
</evidence>
<evidence type="ECO:0000256" key="2">
    <source>
        <dbReference type="ARBA" id="ARBA00022606"/>
    </source>
</evidence>
<keyword evidence="12" id="KW-1185">Reference proteome</keyword>
<dbReference type="PRINTS" id="PR00237">
    <property type="entry name" value="GPCRRHODOPSN"/>
</dbReference>
<evidence type="ECO:0000256" key="3">
    <source>
        <dbReference type="ARBA" id="ARBA00022692"/>
    </source>
</evidence>
<feature type="domain" description="G-protein coupled receptors family 1 profile" evidence="10">
    <location>
        <begin position="28"/>
        <end position="297"/>
    </location>
</feature>
<feature type="transmembrane region" description="Helical" evidence="9">
    <location>
        <begin position="16"/>
        <end position="41"/>
    </location>
</feature>
<feature type="transmembrane region" description="Helical" evidence="9">
    <location>
        <begin position="279"/>
        <end position="300"/>
    </location>
</feature>
<dbReference type="RefSeq" id="XP_019911431.2">
    <property type="nucleotide sequence ID" value="XM_020055872.2"/>
</dbReference>
<dbReference type="InterPro" id="IPR000276">
    <property type="entry name" value="GPCR_Rhodpsn"/>
</dbReference>
<sequence>MGMGLSVNAASPIQNTFYVILVLLGIVGNATVVGVISESVFRDTGGGRSSDIILINMALSNLLLSVFRNILLVLSDLGLELVSSSGLCHFLMGVWVWLRSVSGWSTLFLSAFHFQTLRRVAPPSGMISRRRRPPKTLLGGLGLIWCLNILYSIPAHIYSTNGNKNSTETLLLISSTTRPLLGCVWNFPSSRAALAFATTSMVVHEILPIVLMAVTNLGSLYTLHVRSRTRSAEHKVPAERRAAKVIVALTSLFIWSWVTIIISINYINHRKGSSVEYLLVIARFANTIFIAVSPIVLAVGHGRLRAVIKSIVAY</sequence>
<accession>A0AAY5L2A2</accession>
<feature type="transmembrane region" description="Helical" evidence="9">
    <location>
        <begin position="94"/>
        <end position="115"/>
    </location>
</feature>
<dbReference type="InterPro" id="IPR017452">
    <property type="entry name" value="GPCR_Rhodpsn_7TM"/>
</dbReference>
<dbReference type="PANTHER" id="PTHR11394:SF137">
    <property type="entry name" value="C-X-C CHEMOKINE RECEPTOR TYPE 3 ISOFORM X1-RELATED"/>
    <property type="match status" value="1"/>
</dbReference>
<reference evidence="11 12" key="1">
    <citation type="submission" date="2020-02" db="EMBL/GenBank/DDBJ databases">
        <title>Esox lucius (northern pike) genome, fEsoLuc1, primary haplotype.</title>
        <authorList>
            <person name="Myers G."/>
            <person name="Karagic N."/>
            <person name="Meyer A."/>
            <person name="Pippel M."/>
            <person name="Reichard M."/>
            <person name="Winkler S."/>
            <person name="Tracey A."/>
            <person name="Sims Y."/>
            <person name="Howe K."/>
            <person name="Rhie A."/>
            <person name="Formenti G."/>
            <person name="Durbin R."/>
            <person name="Fedrigo O."/>
            <person name="Jarvis E.D."/>
        </authorList>
    </citation>
    <scope>NUCLEOTIDE SEQUENCE [LARGE SCALE GENOMIC DNA]</scope>
</reference>
<evidence type="ECO:0000313" key="11">
    <source>
        <dbReference type="Ensembl" id="ENSELUP00000095156.1"/>
    </source>
</evidence>
<reference evidence="11" key="2">
    <citation type="submission" date="2025-08" db="UniProtKB">
        <authorList>
            <consortium name="Ensembl"/>
        </authorList>
    </citation>
    <scope>IDENTIFICATION</scope>
</reference>
<dbReference type="GeneTree" id="ENSGT00650000093633"/>
<feature type="transmembrane region" description="Helical" evidence="9">
    <location>
        <begin position="245"/>
        <end position="267"/>
    </location>
</feature>
<protein>
    <recommendedName>
        <fullName evidence="10">G-protein coupled receptors family 1 profile domain-containing protein</fullName>
    </recommendedName>
</protein>
<dbReference type="Gene3D" id="1.20.1070.10">
    <property type="entry name" value="Rhodopsin 7-helix transmembrane proteins"/>
    <property type="match status" value="1"/>
</dbReference>
<dbReference type="Ensembl" id="ENSELUT00000100558.1">
    <property type="protein sequence ID" value="ENSELUP00000095156.1"/>
    <property type="gene ID" value="ENSELUG00000042330.1"/>
</dbReference>
<evidence type="ECO:0000256" key="9">
    <source>
        <dbReference type="SAM" id="Phobius"/>
    </source>
</evidence>
<dbReference type="SUPFAM" id="SSF81321">
    <property type="entry name" value="Family A G protein-coupled receptor-like"/>
    <property type="match status" value="1"/>
</dbReference>
<keyword evidence="7" id="KW-0675">Receptor</keyword>
<dbReference type="PANTHER" id="PTHR11394">
    <property type="entry name" value="TASTE RECEPTOR TYPE 2"/>
    <property type="match status" value="1"/>
</dbReference>
<reference evidence="11" key="3">
    <citation type="submission" date="2025-09" db="UniProtKB">
        <authorList>
            <consortium name="Ensembl"/>
        </authorList>
    </citation>
    <scope>IDENTIFICATION</scope>
</reference>
<dbReference type="Pfam" id="PF00001">
    <property type="entry name" value="7tm_1"/>
    <property type="match status" value="1"/>
</dbReference>
<comment type="subcellular location">
    <subcellularLocation>
        <location evidence="1">Membrane</location>
        <topology evidence="1">Multi-pass membrane protein</topology>
    </subcellularLocation>
</comment>
<dbReference type="PROSITE" id="PS50262">
    <property type="entry name" value="G_PROTEIN_RECEP_F1_2"/>
    <property type="match status" value="1"/>
</dbReference>
<evidence type="ECO:0000259" key="10">
    <source>
        <dbReference type="PROSITE" id="PS50262"/>
    </source>
</evidence>
<proteinExistence type="predicted"/>
<evidence type="ECO:0000256" key="1">
    <source>
        <dbReference type="ARBA" id="ARBA00004141"/>
    </source>
</evidence>
<keyword evidence="2" id="KW-0716">Sensory transduction</keyword>
<feature type="transmembrane region" description="Helical" evidence="9">
    <location>
        <begin position="53"/>
        <end position="74"/>
    </location>
</feature>
<dbReference type="AlphaFoldDB" id="A0AAY5L2A2"/>
<keyword evidence="4 9" id="KW-1133">Transmembrane helix</keyword>
<dbReference type="GO" id="GO:0016020">
    <property type="term" value="C:membrane"/>
    <property type="evidence" value="ECO:0007669"/>
    <property type="project" value="UniProtKB-SubCell"/>
</dbReference>
<evidence type="ECO:0000256" key="7">
    <source>
        <dbReference type="ARBA" id="ARBA00023170"/>
    </source>
</evidence>